<reference evidence="2" key="1">
    <citation type="submission" date="2021-10" db="EMBL/GenBank/DDBJ databases">
        <title>Tropical sea cucumber genome reveals ecological adaptation and Cuvierian tubules defense mechanism.</title>
        <authorList>
            <person name="Chen T."/>
        </authorList>
    </citation>
    <scope>NUCLEOTIDE SEQUENCE</scope>
    <source>
        <strain evidence="2">Nanhai2018</strain>
        <tissue evidence="2">Muscle</tissue>
    </source>
</reference>
<dbReference type="AlphaFoldDB" id="A0A9Q1HJ87"/>
<dbReference type="EMBL" id="JAIZAY010000002">
    <property type="protein sequence ID" value="KAJ8047041.1"/>
    <property type="molecule type" value="Genomic_DNA"/>
</dbReference>
<sequence length="147" mass="16768">MVREKTLSFLVEVKGHLGSPGMPNIKRKNPIVSGRGQRSPGVTGGQTQKTLLTQYLKDISMYEPWIDFIHVLCGCVMVKRWTLLFLVEVKGHLGSPEVKKRNFPRIPKSFIWVQQRSKSKIFQDFLRSSSGVTRGQTANFPRILKIK</sequence>
<proteinExistence type="predicted"/>
<gene>
    <name evidence="2" type="ORF">HOLleu_05926</name>
</gene>
<evidence type="ECO:0000313" key="2">
    <source>
        <dbReference type="EMBL" id="KAJ8047041.1"/>
    </source>
</evidence>
<protein>
    <submittedName>
        <fullName evidence="2">Uncharacterized protein</fullName>
    </submittedName>
</protein>
<comment type="caution">
    <text evidence="2">The sequence shown here is derived from an EMBL/GenBank/DDBJ whole genome shotgun (WGS) entry which is preliminary data.</text>
</comment>
<evidence type="ECO:0000256" key="1">
    <source>
        <dbReference type="SAM" id="MobiDB-lite"/>
    </source>
</evidence>
<feature type="region of interest" description="Disordered" evidence="1">
    <location>
        <begin position="24"/>
        <end position="45"/>
    </location>
</feature>
<dbReference type="Proteomes" id="UP001152320">
    <property type="component" value="Chromosome 2"/>
</dbReference>
<name>A0A9Q1HJ87_HOLLE</name>
<accession>A0A9Q1HJ87</accession>
<keyword evidence="3" id="KW-1185">Reference proteome</keyword>
<organism evidence="2 3">
    <name type="scientific">Holothuria leucospilota</name>
    <name type="common">Black long sea cucumber</name>
    <name type="synonym">Mertensiothuria leucospilota</name>
    <dbReference type="NCBI Taxonomy" id="206669"/>
    <lineage>
        <taxon>Eukaryota</taxon>
        <taxon>Metazoa</taxon>
        <taxon>Echinodermata</taxon>
        <taxon>Eleutherozoa</taxon>
        <taxon>Echinozoa</taxon>
        <taxon>Holothuroidea</taxon>
        <taxon>Aspidochirotacea</taxon>
        <taxon>Aspidochirotida</taxon>
        <taxon>Holothuriidae</taxon>
        <taxon>Holothuria</taxon>
    </lineage>
</organism>
<evidence type="ECO:0000313" key="3">
    <source>
        <dbReference type="Proteomes" id="UP001152320"/>
    </source>
</evidence>